<sequence>SDTSAVTAPRSETIPESSATTVVKWAILSSVALPPMPLRTPLRMTASASTHPSTTSGMTMEELNRKAP</sequence>
<protein>
    <submittedName>
        <fullName evidence="2">Uncharacterized protein</fullName>
    </submittedName>
</protein>
<accession>A0A3F3QCN4</accession>
<gene>
    <name evidence="2" type="ORF">BDQ94DRAFT_137197</name>
</gene>
<dbReference type="AlphaFoldDB" id="A0A3F3QCN4"/>
<evidence type="ECO:0000256" key="1">
    <source>
        <dbReference type="SAM" id="MobiDB-lite"/>
    </source>
</evidence>
<feature type="region of interest" description="Disordered" evidence="1">
    <location>
        <begin position="42"/>
        <end position="68"/>
    </location>
</feature>
<evidence type="ECO:0000313" key="3">
    <source>
        <dbReference type="Proteomes" id="UP000253729"/>
    </source>
</evidence>
<evidence type="ECO:0000313" key="2">
    <source>
        <dbReference type="EMBL" id="RDH36958.1"/>
    </source>
</evidence>
<organism evidence="2 3">
    <name type="scientific">Aspergillus welwitschiae</name>
    <dbReference type="NCBI Taxonomy" id="1341132"/>
    <lineage>
        <taxon>Eukaryota</taxon>
        <taxon>Fungi</taxon>
        <taxon>Dikarya</taxon>
        <taxon>Ascomycota</taxon>
        <taxon>Pezizomycotina</taxon>
        <taxon>Eurotiomycetes</taxon>
        <taxon>Eurotiomycetidae</taxon>
        <taxon>Eurotiales</taxon>
        <taxon>Aspergillaceae</taxon>
        <taxon>Aspergillus</taxon>
        <taxon>Aspergillus subgen. Circumdati</taxon>
    </lineage>
</organism>
<feature type="non-terminal residue" evidence="2">
    <location>
        <position position="1"/>
    </location>
</feature>
<dbReference type="GeneID" id="38133366"/>
<feature type="compositionally biased region" description="Low complexity" evidence="1">
    <location>
        <begin position="42"/>
        <end position="56"/>
    </location>
</feature>
<dbReference type="Proteomes" id="UP000253729">
    <property type="component" value="Unassembled WGS sequence"/>
</dbReference>
<dbReference type="RefSeq" id="XP_026629980.1">
    <property type="nucleotide sequence ID" value="XM_026765010.1"/>
</dbReference>
<reference evidence="2 3" key="1">
    <citation type="submission" date="2018-07" db="EMBL/GenBank/DDBJ databases">
        <title>The genomes of Aspergillus section Nigri reveals drivers in fungal speciation.</title>
        <authorList>
            <consortium name="DOE Joint Genome Institute"/>
            <person name="Vesth T.C."/>
            <person name="Nybo J."/>
            <person name="Theobald S."/>
            <person name="Brandl J."/>
            <person name="Frisvad J.C."/>
            <person name="Nielsen K.F."/>
            <person name="Lyhne E.K."/>
            <person name="Kogle M.E."/>
            <person name="Kuo A."/>
            <person name="Riley R."/>
            <person name="Clum A."/>
            <person name="Nolan M."/>
            <person name="Lipzen A."/>
            <person name="Salamov A."/>
            <person name="Henrissat B."/>
            <person name="Wiebenga A."/>
            <person name="De vries R.P."/>
            <person name="Grigoriev I.V."/>
            <person name="Mortensen U.H."/>
            <person name="Andersen M.R."/>
            <person name="Baker S.E."/>
        </authorList>
    </citation>
    <scope>NUCLEOTIDE SEQUENCE [LARGE SCALE GENOMIC DNA]</scope>
    <source>
        <strain evidence="2 3">CBS 139.54b</strain>
    </source>
</reference>
<proteinExistence type="predicted"/>
<name>A0A3F3QCN4_9EURO</name>
<dbReference type="EMBL" id="KZ852036">
    <property type="protein sequence ID" value="RDH36958.1"/>
    <property type="molecule type" value="Genomic_DNA"/>
</dbReference>
<keyword evidence="3" id="KW-1185">Reference proteome</keyword>